<dbReference type="AlphaFoldDB" id="A0A0F9TRA1"/>
<protein>
    <submittedName>
        <fullName evidence="1">Uncharacterized protein</fullName>
    </submittedName>
</protein>
<comment type="caution">
    <text evidence="1">The sequence shown here is derived from an EMBL/GenBank/DDBJ whole genome shotgun (WGS) entry which is preliminary data.</text>
</comment>
<organism evidence="1">
    <name type="scientific">marine sediment metagenome</name>
    <dbReference type="NCBI Taxonomy" id="412755"/>
    <lineage>
        <taxon>unclassified sequences</taxon>
        <taxon>metagenomes</taxon>
        <taxon>ecological metagenomes</taxon>
    </lineage>
</organism>
<proteinExistence type="predicted"/>
<evidence type="ECO:0000313" key="1">
    <source>
        <dbReference type="EMBL" id="KKN83590.1"/>
    </source>
</evidence>
<name>A0A0F9TRA1_9ZZZZ</name>
<reference evidence="1" key="1">
    <citation type="journal article" date="2015" name="Nature">
        <title>Complex archaea that bridge the gap between prokaryotes and eukaryotes.</title>
        <authorList>
            <person name="Spang A."/>
            <person name="Saw J.H."/>
            <person name="Jorgensen S.L."/>
            <person name="Zaremba-Niedzwiedzka K."/>
            <person name="Martijn J."/>
            <person name="Lind A.E."/>
            <person name="van Eijk R."/>
            <person name="Schleper C."/>
            <person name="Guy L."/>
            <person name="Ettema T.J."/>
        </authorList>
    </citation>
    <scope>NUCLEOTIDE SEQUENCE</scope>
</reference>
<dbReference type="EMBL" id="LAZR01000183">
    <property type="protein sequence ID" value="KKN83590.1"/>
    <property type="molecule type" value="Genomic_DNA"/>
</dbReference>
<gene>
    <name evidence="1" type="ORF">LCGC14_0298300</name>
</gene>
<accession>A0A0F9TRA1</accession>
<sequence>MIIELEQPKNLLCNDAPPIRVGYSIRLKPESNDDHRRCGAVINQLRQLGVNVRKSLRQADVSGLPPDHRWRRYEGDYASFAIDLGELPADSPTGDDNG</sequence>